<reference evidence="1 2" key="1">
    <citation type="submission" date="2020-08" db="EMBL/GenBank/DDBJ databases">
        <title>Genomic Encyclopedia of Type Strains, Phase IV (KMG-IV): sequencing the most valuable type-strain genomes for metagenomic binning, comparative biology and taxonomic classification.</title>
        <authorList>
            <person name="Goeker M."/>
        </authorList>
    </citation>
    <scope>NUCLEOTIDE SEQUENCE [LARGE SCALE GENOMIC DNA]</scope>
    <source>
        <strain evidence="1 2">DSM 25895</strain>
    </source>
</reference>
<gene>
    <name evidence="1" type="ORF">FHS88_002827</name>
</gene>
<keyword evidence="2" id="KW-1185">Reference proteome</keyword>
<evidence type="ECO:0000313" key="2">
    <source>
        <dbReference type="Proteomes" id="UP000562254"/>
    </source>
</evidence>
<protein>
    <submittedName>
        <fullName evidence="1">Uncharacterized protein</fullName>
    </submittedName>
</protein>
<accession>A0A840Y2U3</accession>
<name>A0A840Y2U3_9PROT</name>
<dbReference type="Proteomes" id="UP000562254">
    <property type="component" value="Unassembled WGS sequence"/>
</dbReference>
<proteinExistence type="predicted"/>
<dbReference type="RefSeq" id="WP_184485748.1">
    <property type="nucleotide sequence ID" value="NZ_JAAEDJ010000017.1"/>
</dbReference>
<sequence>MRLLQSLALACVAPVLGAGSEPMPRITTDSREYCIELAERLAKMPGPREEAVTRLVEDGVRLCDSGHPRLGVARLRRAMRAMLAGH</sequence>
<dbReference type="EMBL" id="JACIJE010000008">
    <property type="protein sequence ID" value="MBB5690687.1"/>
    <property type="molecule type" value="Genomic_DNA"/>
</dbReference>
<comment type="caution">
    <text evidence="1">The sequence shown here is derived from an EMBL/GenBank/DDBJ whole genome shotgun (WGS) entry which is preliminary data.</text>
</comment>
<evidence type="ECO:0000313" key="1">
    <source>
        <dbReference type="EMBL" id="MBB5690687.1"/>
    </source>
</evidence>
<dbReference type="AlphaFoldDB" id="A0A840Y2U3"/>
<organism evidence="1 2">
    <name type="scientific">Neoroseomonas alkaliterrae</name>
    <dbReference type="NCBI Taxonomy" id="1452450"/>
    <lineage>
        <taxon>Bacteria</taxon>
        <taxon>Pseudomonadati</taxon>
        <taxon>Pseudomonadota</taxon>
        <taxon>Alphaproteobacteria</taxon>
        <taxon>Acetobacterales</taxon>
        <taxon>Acetobacteraceae</taxon>
        <taxon>Neoroseomonas</taxon>
    </lineage>
</organism>